<evidence type="ECO:0000313" key="6">
    <source>
        <dbReference type="Proteomes" id="UP000094527"/>
    </source>
</evidence>
<dbReference type="InterPro" id="IPR003165">
    <property type="entry name" value="Piwi"/>
</dbReference>
<dbReference type="AlphaFoldDB" id="A0A1D2MZI7"/>
<dbReference type="CDD" id="cd02845">
    <property type="entry name" value="PAZ_piwi_like"/>
    <property type="match status" value="1"/>
</dbReference>
<evidence type="ECO:0000256" key="1">
    <source>
        <dbReference type="RuleBase" id="RU361178"/>
    </source>
</evidence>
<evidence type="ECO:0000313" key="5">
    <source>
        <dbReference type="EMBL" id="ODM98432.1"/>
    </source>
</evidence>
<dbReference type="Gene3D" id="3.30.420.10">
    <property type="entry name" value="Ribonuclease H-like superfamily/Ribonuclease H"/>
    <property type="match status" value="1"/>
</dbReference>
<dbReference type="Pfam" id="PF02170">
    <property type="entry name" value="PAZ"/>
    <property type="match status" value="1"/>
</dbReference>
<comment type="similarity">
    <text evidence="1">Belongs to the argonaute family.</text>
</comment>
<dbReference type="InterPro" id="IPR012337">
    <property type="entry name" value="RNaseH-like_sf"/>
</dbReference>
<feature type="compositionally biased region" description="Low complexity" evidence="2">
    <location>
        <begin position="62"/>
        <end position="71"/>
    </location>
</feature>
<feature type="domain" description="Piwi" evidence="4">
    <location>
        <begin position="543"/>
        <end position="853"/>
    </location>
</feature>
<gene>
    <name evidence="5" type="ORF">Ocin01_08247</name>
</gene>
<dbReference type="Gene3D" id="3.40.50.2300">
    <property type="match status" value="1"/>
</dbReference>
<feature type="compositionally biased region" description="Low complexity" evidence="2">
    <location>
        <begin position="17"/>
        <end position="27"/>
    </location>
</feature>
<dbReference type="OMA" id="LQNWAIV"/>
<dbReference type="STRING" id="48709.A0A1D2MZI7"/>
<feature type="region of interest" description="Disordered" evidence="2">
    <location>
        <begin position="1"/>
        <end position="94"/>
    </location>
</feature>
<reference evidence="5 6" key="1">
    <citation type="journal article" date="2016" name="Genome Biol. Evol.">
        <title>Gene Family Evolution Reflects Adaptation to Soil Environmental Stressors in the Genome of the Collembolan Orchesella cincta.</title>
        <authorList>
            <person name="Faddeeva-Vakhrusheva A."/>
            <person name="Derks M.F."/>
            <person name="Anvar S.Y."/>
            <person name="Agamennone V."/>
            <person name="Suring W."/>
            <person name="Smit S."/>
            <person name="van Straalen N.M."/>
            <person name="Roelofs D."/>
        </authorList>
    </citation>
    <scope>NUCLEOTIDE SEQUENCE [LARGE SCALE GENOMIC DNA]</scope>
    <source>
        <tissue evidence="5">Mixed pool</tissue>
    </source>
</reference>
<proteinExistence type="inferred from homology"/>
<name>A0A1D2MZI7_ORCCI</name>
<dbReference type="PROSITE" id="PS50821">
    <property type="entry name" value="PAZ"/>
    <property type="match status" value="1"/>
</dbReference>
<dbReference type="Pfam" id="PF02171">
    <property type="entry name" value="Piwi"/>
    <property type="match status" value="1"/>
</dbReference>
<dbReference type="Pfam" id="PF08699">
    <property type="entry name" value="ArgoL1"/>
    <property type="match status" value="1"/>
</dbReference>
<evidence type="ECO:0000259" key="3">
    <source>
        <dbReference type="PROSITE" id="PS50821"/>
    </source>
</evidence>
<accession>A0A1D2MZI7</accession>
<evidence type="ECO:0000256" key="2">
    <source>
        <dbReference type="SAM" id="MobiDB-lite"/>
    </source>
</evidence>
<dbReference type="SUPFAM" id="SSF101690">
    <property type="entry name" value="PAZ domain"/>
    <property type="match status" value="1"/>
</dbReference>
<dbReference type="Proteomes" id="UP000094527">
    <property type="component" value="Unassembled WGS sequence"/>
</dbReference>
<protein>
    <submittedName>
        <fullName evidence="5">Piwi-like protein 1</fullName>
    </submittedName>
</protein>
<dbReference type="GO" id="GO:0003723">
    <property type="term" value="F:RNA binding"/>
    <property type="evidence" value="ECO:0007669"/>
    <property type="project" value="InterPro"/>
</dbReference>
<dbReference type="PROSITE" id="PS50822">
    <property type="entry name" value="PIWI"/>
    <property type="match status" value="1"/>
</dbReference>
<comment type="caution">
    <text evidence="5">The sequence shown here is derived from an EMBL/GenBank/DDBJ whole genome shotgun (WGS) entry which is preliminary data.</text>
</comment>
<dbReference type="GO" id="GO:0034587">
    <property type="term" value="P:piRNA processing"/>
    <property type="evidence" value="ECO:0007669"/>
    <property type="project" value="UniProtKB-ARBA"/>
</dbReference>
<dbReference type="Gene3D" id="2.170.260.10">
    <property type="entry name" value="paz domain"/>
    <property type="match status" value="1"/>
</dbReference>
<dbReference type="InterPro" id="IPR014811">
    <property type="entry name" value="ArgoL1"/>
</dbReference>
<organism evidence="5 6">
    <name type="scientific">Orchesella cincta</name>
    <name type="common">Springtail</name>
    <name type="synonym">Podura cincta</name>
    <dbReference type="NCBI Taxonomy" id="48709"/>
    <lineage>
        <taxon>Eukaryota</taxon>
        <taxon>Metazoa</taxon>
        <taxon>Ecdysozoa</taxon>
        <taxon>Arthropoda</taxon>
        <taxon>Hexapoda</taxon>
        <taxon>Collembola</taxon>
        <taxon>Entomobryomorpha</taxon>
        <taxon>Entomobryoidea</taxon>
        <taxon>Orchesellidae</taxon>
        <taxon>Orchesellinae</taxon>
        <taxon>Orchesella</taxon>
    </lineage>
</organism>
<dbReference type="InterPro" id="IPR036085">
    <property type="entry name" value="PAZ_dom_sf"/>
</dbReference>
<dbReference type="CDD" id="cd04658">
    <property type="entry name" value="Piwi_piwi-like_Euk"/>
    <property type="match status" value="1"/>
</dbReference>
<dbReference type="OrthoDB" id="445936at2759"/>
<dbReference type="SMART" id="SM00950">
    <property type="entry name" value="Piwi"/>
    <property type="match status" value="1"/>
</dbReference>
<feature type="domain" description="PAZ" evidence="3">
    <location>
        <begin position="273"/>
        <end position="382"/>
    </location>
</feature>
<sequence length="868" mass="97344">MSDQPPPYRGRARARARAAPLQPLRALGDGDMPASEVQPNPILEAMFGDLDVQGGSGGQGIPRGSPRGSPRAEYADPDYIPSRPKGFDKKGTSGKPMYRTVSNYYGLSLAKGNGMMLYNVTVAVDPPSDEMDDKKLRALVRTKKEEIGSYIITGNQLVTTRPLSDEMLQPFVVSPVDGHPTYTVTISYLRDVHAHEGCVIHFYNVVVKMIQKHLNHCQLGRHYYNPEGRIELKTLKLELWPGFMNSIRSQDGGLMMNVECCWKVLINQNIFEKFDEIRKQVGQDDPSYQENCAKAIVGKMVVTPYNPHAYKIDRIDFNANCNSEFETRNGRISYANYFMNKYQQKILQPNQPMLVARPSRRDQRRGMLDDIYLVPELCYPCGLNDQLRANFSLMKALSGHLHMNATQRVQTMQNFMDKVHASPEIQKELKAWGASFQKTPIQVNARQLPYQKILFGNKVVTTLDDKVDWTNSFRTQRMLSPIPTLQNWAIVVPVRNFTGVDNLISTMKRVAGPIGYNINPKPINEYTKAVGKVIQANKGKLDMIFIILPNLPNLDTYSAVKILCSVGHGIPSQCFLAKNLNSKGLMSICTKLVIQMNAKGGGEPWGMGMPDALKNTMVLGYDVHHGAVGTRGDSVAAMTATFSPSVGRCYSKVEKLSSREEVATKVADMFDDCLRKYFKKNQVLPERIMMYRDGVGEGQLREVYEKELEGIKANIALRYKHKSTDLPKLTYIVVNKRINTRFYAQGRGDPYMNPPPGTVVDDTVTRPERQSCSVLKVKPGYDFFLVSSVARQGCVSPTYYNVLYDESELGPNKIQLFTYKLCHLYFNWTGGVAVPAPCQNAHKLAFLAGTALGGGNAHSELDYLMHFL</sequence>
<dbReference type="PANTHER" id="PTHR22891">
    <property type="entry name" value="EUKARYOTIC TRANSLATION INITIATION FACTOR 2C"/>
    <property type="match status" value="1"/>
</dbReference>
<dbReference type="InterPro" id="IPR036397">
    <property type="entry name" value="RNaseH_sf"/>
</dbReference>
<dbReference type="SMART" id="SM00949">
    <property type="entry name" value="PAZ"/>
    <property type="match status" value="1"/>
</dbReference>
<dbReference type="EMBL" id="LJIJ01000355">
    <property type="protein sequence ID" value="ODM98432.1"/>
    <property type="molecule type" value="Genomic_DNA"/>
</dbReference>
<dbReference type="SUPFAM" id="SSF53098">
    <property type="entry name" value="Ribonuclease H-like"/>
    <property type="match status" value="1"/>
</dbReference>
<keyword evidence="6" id="KW-1185">Reference proteome</keyword>
<evidence type="ECO:0000259" key="4">
    <source>
        <dbReference type="PROSITE" id="PS50822"/>
    </source>
</evidence>
<dbReference type="InterPro" id="IPR003100">
    <property type="entry name" value="PAZ_dom"/>
</dbReference>